<feature type="region of interest" description="Disordered" evidence="1">
    <location>
        <begin position="375"/>
        <end position="408"/>
    </location>
</feature>
<dbReference type="EMBL" id="OU900094">
    <property type="protein sequence ID" value="CAG9853548.1"/>
    <property type="molecule type" value="Genomic_DNA"/>
</dbReference>
<organism evidence="2 3">
    <name type="scientific">Phyllotreta striolata</name>
    <name type="common">Striped flea beetle</name>
    <name type="synonym">Crioceris striolata</name>
    <dbReference type="NCBI Taxonomy" id="444603"/>
    <lineage>
        <taxon>Eukaryota</taxon>
        <taxon>Metazoa</taxon>
        <taxon>Ecdysozoa</taxon>
        <taxon>Arthropoda</taxon>
        <taxon>Hexapoda</taxon>
        <taxon>Insecta</taxon>
        <taxon>Pterygota</taxon>
        <taxon>Neoptera</taxon>
        <taxon>Endopterygota</taxon>
        <taxon>Coleoptera</taxon>
        <taxon>Polyphaga</taxon>
        <taxon>Cucujiformia</taxon>
        <taxon>Chrysomeloidea</taxon>
        <taxon>Chrysomelidae</taxon>
        <taxon>Galerucinae</taxon>
        <taxon>Alticini</taxon>
        <taxon>Phyllotreta</taxon>
    </lineage>
</organism>
<evidence type="ECO:0000256" key="1">
    <source>
        <dbReference type="SAM" id="MobiDB-lite"/>
    </source>
</evidence>
<proteinExistence type="predicted"/>
<gene>
    <name evidence="2" type="ORF">PHYEVI_LOCUS23</name>
</gene>
<feature type="compositionally biased region" description="Basic and acidic residues" evidence="1">
    <location>
        <begin position="386"/>
        <end position="408"/>
    </location>
</feature>
<evidence type="ECO:0000313" key="2">
    <source>
        <dbReference type="EMBL" id="CAG9853548.1"/>
    </source>
</evidence>
<accession>A0A9N9XIV5</accession>
<dbReference type="Proteomes" id="UP001153712">
    <property type="component" value="Chromosome 1"/>
</dbReference>
<name>A0A9N9XIV5_PHYSR</name>
<reference evidence="2" key="1">
    <citation type="submission" date="2022-01" db="EMBL/GenBank/DDBJ databases">
        <authorList>
            <person name="King R."/>
        </authorList>
    </citation>
    <scope>NUCLEOTIDE SEQUENCE</scope>
</reference>
<keyword evidence="3" id="KW-1185">Reference proteome</keyword>
<dbReference type="AlphaFoldDB" id="A0A9N9XIV5"/>
<evidence type="ECO:0000313" key="3">
    <source>
        <dbReference type="Proteomes" id="UP001153712"/>
    </source>
</evidence>
<dbReference type="OrthoDB" id="6782519at2759"/>
<feature type="region of interest" description="Disordered" evidence="1">
    <location>
        <begin position="154"/>
        <end position="174"/>
    </location>
</feature>
<protein>
    <submittedName>
        <fullName evidence="2">Uncharacterized protein</fullName>
    </submittedName>
</protein>
<sequence length="408" mass="46953">MPSKFQNYLHIDKYSLCTSPSASYYSFVDRSSRVSRPYGEAGLSSRPSGNSECDGRCHGKYLKHIFDALKRKTSSELEEFINVNSAASELECEVSDFSFVNGSLEGGLRDFCSNYQVYGVSTSDKRIGCDCPELEEVYSNSYRDRQTVVTCPNLIPPEKTTPEPQKNLTDKSNKDIKNRPYREVYEEKSDKTGFLDRVYSMFRGKIDSCACTEASQDPKRFSEANGKAKCNSLNRYKCNRCGKLDLEKLDKRCPKLRLEEDALLFLLKLEAKQNFKQIKSIQRQLKCHLEKLNDMNQKYVSLVKIIAPEKLEKTDMYISTDTVFTRDQQSQKTSISCVCATKKKPSFMCRLFKKSKCDTSCKCCVRMTPDKSRCQHFMKKEKPKKTKSEKLKKHEDKKKVHSKECECP</sequence>
<feature type="compositionally biased region" description="Basic residues" evidence="1">
    <location>
        <begin position="375"/>
        <end position="385"/>
    </location>
</feature>